<evidence type="ECO:0000256" key="9">
    <source>
        <dbReference type="ARBA" id="ARBA00023125"/>
    </source>
</evidence>
<comment type="catalytic activity">
    <reaction evidence="1 10">
        <text>Endonucleolytic cleavage of DNA to give random double-stranded fragments with terminal 5'-phosphates, ATP is simultaneously hydrolyzed.</text>
        <dbReference type="EC" id="3.1.21.3"/>
    </reaction>
</comment>
<dbReference type="CDD" id="cd18800">
    <property type="entry name" value="SF2_C_EcoR124I-like"/>
    <property type="match status" value="1"/>
</dbReference>
<evidence type="ECO:0000256" key="3">
    <source>
        <dbReference type="ARBA" id="ARBA00022722"/>
    </source>
</evidence>
<evidence type="ECO:0000256" key="8">
    <source>
        <dbReference type="ARBA" id="ARBA00022840"/>
    </source>
</evidence>
<dbReference type="PROSITE" id="PS51257">
    <property type="entry name" value="PROKAR_LIPOPROTEIN"/>
    <property type="match status" value="1"/>
</dbReference>
<dbReference type="InterPro" id="IPR014001">
    <property type="entry name" value="Helicase_ATP-bd"/>
</dbReference>
<comment type="similarity">
    <text evidence="2 10">Belongs to the HsdR family.</text>
</comment>
<keyword evidence="14" id="KW-1185">Reference proteome</keyword>
<accession>A0ABY9MUR7</accession>
<evidence type="ECO:0000259" key="12">
    <source>
        <dbReference type="PROSITE" id="PS51192"/>
    </source>
</evidence>
<dbReference type="SUPFAM" id="SSF52540">
    <property type="entry name" value="P-loop containing nucleoside triphosphate hydrolases"/>
    <property type="match status" value="1"/>
</dbReference>
<keyword evidence="9 10" id="KW-0238">DNA-binding</keyword>
<keyword evidence="3" id="KW-0540">Nuclease</keyword>
<dbReference type="InterPro" id="IPR027417">
    <property type="entry name" value="P-loop_NTPase"/>
</dbReference>
<keyword evidence="7 10" id="KW-0378">Hydrolase</keyword>
<evidence type="ECO:0000256" key="5">
    <source>
        <dbReference type="ARBA" id="ARBA00022747"/>
    </source>
</evidence>
<keyword evidence="11" id="KW-0175">Coiled coil</keyword>
<dbReference type="CDD" id="cd22332">
    <property type="entry name" value="HsdR_N"/>
    <property type="match status" value="1"/>
</dbReference>
<proteinExistence type="inferred from homology"/>
<evidence type="ECO:0000256" key="4">
    <source>
        <dbReference type="ARBA" id="ARBA00022741"/>
    </source>
</evidence>
<evidence type="ECO:0000256" key="6">
    <source>
        <dbReference type="ARBA" id="ARBA00022759"/>
    </source>
</evidence>
<dbReference type="SMART" id="SM00487">
    <property type="entry name" value="DEXDc"/>
    <property type="match status" value="1"/>
</dbReference>
<dbReference type="Pfam" id="PF22679">
    <property type="entry name" value="T1R_D3-like"/>
    <property type="match status" value="1"/>
</dbReference>
<evidence type="ECO:0000313" key="14">
    <source>
        <dbReference type="Proteomes" id="UP001236657"/>
    </source>
</evidence>
<evidence type="ECO:0000256" key="2">
    <source>
        <dbReference type="ARBA" id="ARBA00008598"/>
    </source>
</evidence>
<evidence type="ECO:0000256" key="11">
    <source>
        <dbReference type="SAM" id="Coils"/>
    </source>
</evidence>
<keyword evidence="4 10" id="KW-0547">Nucleotide-binding</keyword>
<comment type="function">
    <text evidence="10">Subunit R is required for both nuclease and ATPase activities, but not for modification.</text>
</comment>
<dbReference type="InterPro" id="IPR007409">
    <property type="entry name" value="Restrct_endonuc_type1_HsdR_N"/>
</dbReference>
<gene>
    <name evidence="13" type="ORF">RCF98_07985</name>
</gene>
<evidence type="ECO:0000256" key="1">
    <source>
        <dbReference type="ARBA" id="ARBA00000851"/>
    </source>
</evidence>
<protein>
    <recommendedName>
        <fullName evidence="10">Type I restriction enzyme endonuclease subunit</fullName>
        <shortName evidence="10">R protein</shortName>
        <ecNumber evidence="10">3.1.21.3</ecNumber>
    </recommendedName>
</protein>
<comment type="subunit">
    <text evidence="10">The type I restriction/modification system is composed of three polypeptides R, M and S.</text>
</comment>
<dbReference type="InterPro" id="IPR040980">
    <property type="entry name" value="SWI2_SNF2"/>
</dbReference>
<feature type="domain" description="Helicase ATP-binding" evidence="12">
    <location>
        <begin position="326"/>
        <end position="497"/>
    </location>
</feature>
<dbReference type="RefSeq" id="WP_308897368.1">
    <property type="nucleotide sequence ID" value="NZ_CP133218.1"/>
</dbReference>
<keyword evidence="5 10" id="KW-0680">Restriction system</keyword>
<dbReference type="PANTHER" id="PTHR30195:SF15">
    <property type="entry name" value="TYPE I RESTRICTION ENZYME HINDI ENDONUCLEASE SUBUNIT"/>
    <property type="match status" value="1"/>
</dbReference>
<evidence type="ECO:0000256" key="10">
    <source>
        <dbReference type="RuleBase" id="RU364115"/>
    </source>
</evidence>
<dbReference type="Gene3D" id="3.90.1570.50">
    <property type="match status" value="1"/>
</dbReference>
<dbReference type="PROSITE" id="PS51192">
    <property type="entry name" value="HELICASE_ATP_BIND_1"/>
    <property type="match status" value="1"/>
</dbReference>
<dbReference type="InterPro" id="IPR055180">
    <property type="entry name" value="HsdR_RecA-like_helicase_dom_2"/>
</dbReference>
<dbReference type="InterPro" id="IPR004473">
    <property type="entry name" value="Restrct_endonuc_typeI_HsdR"/>
</dbReference>
<dbReference type="Proteomes" id="UP001236657">
    <property type="component" value="Chromosome"/>
</dbReference>
<dbReference type="PANTHER" id="PTHR30195">
    <property type="entry name" value="TYPE I SITE-SPECIFIC DEOXYRIBONUCLEASE PROTEIN SUBUNIT M AND R"/>
    <property type="match status" value="1"/>
</dbReference>
<dbReference type="NCBIfam" id="TIGR00348">
    <property type="entry name" value="hsdR"/>
    <property type="match status" value="1"/>
</dbReference>
<evidence type="ECO:0000313" key="13">
    <source>
        <dbReference type="EMBL" id="WML92268.1"/>
    </source>
</evidence>
<organism evidence="13 14">
    <name type="scientific">Thiothrix lacustris</name>
    <dbReference type="NCBI Taxonomy" id="525917"/>
    <lineage>
        <taxon>Bacteria</taxon>
        <taxon>Pseudomonadati</taxon>
        <taxon>Pseudomonadota</taxon>
        <taxon>Gammaproteobacteria</taxon>
        <taxon>Thiotrichales</taxon>
        <taxon>Thiotrichaceae</taxon>
        <taxon>Thiothrix</taxon>
    </lineage>
</organism>
<keyword evidence="6 13" id="KW-0255">Endonuclease</keyword>
<dbReference type="Pfam" id="PF04313">
    <property type="entry name" value="HSDR_N"/>
    <property type="match status" value="1"/>
</dbReference>
<dbReference type="Pfam" id="PF18766">
    <property type="entry name" value="SWI2_SNF2"/>
    <property type="match status" value="1"/>
</dbReference>
<reference evidence="13 14" key="1">
    <citation type="submission" date="2023-08" db="EMBL/GenBank/DDBJ databases">
        <title>New molecular markers tilS and rpoB for phylogenetic and monitoring studies of the genus Thiothrix biodiversity.</title>
        <authorList>
            <person name="Ravin N.V."/>
            <person name="Smolyakov D."/>
            <person name="Markov N.D."/>
            <person name="Beletsky A.V."/>
            <person name="Mardanov A.V."/>
            <person name="Rudenko T.S."/>
            <person name="Grabovich M.Y."/>
        </authorList>
    </citation>
    <scope>NUCLEOTIDE SEQUENCE [LARGE SCALE GENOMIC DNA]</scope>
    <source>
        <strain evidence="13 14">MK1</strain>
    </source>
</reference>
<dbReference type="InterPro" id="IPR051268">
    <property type="entry name" value="Type-I_R_enzyme_R_subunit"/>
</dbReference>
<dbReference type="GO" id="GO:0009035">
    <property type="term" value="F:type I site-specific deoxyribonuclease activity"/>
    <property type="evidence" value="ECO:0007669"/>
    <property type="project" value="UniProtKB-EC"/>
</dbReference>
<evidence type="ECO:0000256" key="7">
    <source>
        <dbReference type="ARBA" id="ARBA00022801"/>
    </source>
</evidence>
<feature type="coiled-coil region" evidence="11">
    <location>
        <begin position="612"/>
        <end position="641"/>
    </location>
</feature>
<sequence length="1111" mass="127035">MQGLSRYHSSQDADKITVFSNLGQGCTLLGAGMSYEYSEDKAVEDPAEEILLDLHWQVVTAWTEPLSKLPDRSDGLLGRANLSEVILYRHLMTALKALNPGLPHAAYQSAIDQIQQAEAGKKLADINKTKHALFIHGVEVSYQDADGALQTQKLKVFNFNEPEQNHFLAVRQLTIKGALYERRPDIIGFVNGIPLVFFELKAPGVALRNAYDQNLTDYKGGKHHDGAIPELFHHNAFIILSNGVDARVGTITSPFKFFQEWKRIEEDAEGVVDLDTIILGTCEKGRLLDLFENFLLFDGDGDDMAKIMAKNHQFLGVNKVLNQARNIADLQGKLGVFWHTQGSGKSYSMVFMCQKLLRKFGGSYTFLLVTDRSELENQLYDTFASCKALPTQLPKRGVRAKSREHLRELLTENHRYVFSLIHKFSIDPKKETAYPLITERSNIIVISDEAHRTQGGTFARNMRFQAIPNASYLGFTGTPLIDEEVEITKNIFGDYVSVYDFKKAIDDYATLPLRYQNRGEKLALNNPKLDERMTAIINAEELNADQLAKLKREFARDYPILTAEDRLKKIAKDLVWHFNERGYQGKAMYVALDKPTAVRMYNLIMEHWPEYVQTLEQRLKHAEDEQQAQKLKRQLQRVQTTEVCVVVSPEQNELKRFADWGLDIQPHRKKMVERDLETEFKDDDNPFRLAIVCAMWITGFDAPCVSTVYLDKPIQGHTLMQTIARANRVYDDEKENGLIIDYGNVYQQLEKAYAVYGKSGKNTGKGTKGGGDKPVEKLEEMETELRNAILSVRNHLQEVGFELDTLVNPPSILHKLAKLKEARNAVSLNETTRTKYEFYARDVFRKYSALCLEPLVKPYTPEFNAIEAIYDQLNQKKAAVDITAVMRRLQQEVNLSVTTLDSVGENERPDDDYVDLSTLDFDKLRAAFAQSTEKNTVVFDLQQAIAQRLAQMMRQNPTRLVFYEKYQAIIQAYNDGKDLQAVQKAFDELNVFLKKELTPETERAMREELDEETLAIFDLLKKPMLSLEERKKVKEVAKETLDILKAEKLRIERWRESTQVAAQVRVIIDERLQWLPADSYPDDELDLRGFQVYQHVYSHYQGGGVSAYGQF</sequence>
<dbReference type="EC" id="3.1.21.3" evidence="10"/>
<dbReference type="Gene3D" id="3.40.50.300">
    <property type="entry name" value="P-loop containing nucleotide triphosphate hydrolases"/>
    <property type="match status" value="2"/>
</dbReference>
<name>A0ABY9MUR7_9GAMM</name>
<dbReference type="EMBL" id="CP133218">
    <property type="protein sequence ID" value="WML92268.1"/>
    <property type="molecule type" value="Genomic_DNA"/>
</dbReference>
<keyword evidence="8 10" id="KW-0067">ATP-binding</keyword>